<evidence type="ECO:0000256" key="7">
    <source>
        <dbReference type="ARBA" id="ARBA00047989"/>
    </source>
</evidence>
<dbReference type="GO" id="GO:0005507">
    <property type="term" value="F:copper ion binding"/>
    <property type="evidence" value="ECO:0007669"/>
    <property type="project" value="TreeGrafter"/>
</dbReference>
<evidence type="ECO:0000256" key="4">
    <source>
        <dbReference type="ARBA" id="ARBA00022723"/>
    </source>
</evidence>
<accession>A0AA41YU01</accession>
<dbReference type="GO" id="GO:0017061">
    <property type="term" value="F:S-methyl-5-thioadenosine phosphorylase activity"/>
    <property type="evidence" value="ECO:0007669"/>
    <property type="project" value="UniProtKB-EC"/>
</dbReference>
<proteinExistence type="inferred from homology"/>
<protein>
    <recommendedName>
        <fullName evidence="10">Purine nucleoside phosphorylase</fullName>
    </recommendedName>
</protein>
<dbReference type="RefSeq" id="WP_282584468.1">
    <property type="nucleotide sequence ID" value="NZ_JAMOIM010000004.1"/>
</dbReference>
<dbReference type="Gene3D" id="3.60.140.10">
    <property type="entry name" value="CNF1/YfiH-like putative cysteine hydrolases"/>
    <property type="match status" value="1"/>
</dbReference>
<evidence type="ECO:0000256" key="1">
    <source>
        <dbReference type="ARBA" id="ARBA00000553"/>
    </source>
</evidence>
<dbReference type="NCBIfam" id="TIGR00726">
    <property type="entry name" value="peptidoglycan editing factor PgeF"/>
    <property type="match status" value="1"/>
</dbReference>
<evidence type="ECO:0000256" key="5">
    <source>
        <dbReference type="ARBA" id="ARBA00022801"/>
    </source>
</evidence>
<evidence type="ECO:0000256" key="8">
    <source>
        <dbReference type="ARBA" id="ARBA00048968"/>
    </source>
</evidence>
<dbReference type="CDD" id="cd16833">
    <property type="entry name" value="YfiH"/>
    <property type="match status" value="1"/>
</dbReference>
<keyword evidence="3" id="KW-0808">Transferase</keyword>
<dbReference type="AlphaFoldDB" id="A0AA41YU01"/>
<evidence type="ECO:0000313" key="11">
    <source>
        <dbReference type="EMBL" id="MCW6508124.1"/>
    </source>
</evidence>
<evidence type="ECO:0000256" key="3">
    <source>
        <dbReference type="ARBA" id="ARBA00022679"/>
    </source>
</evidence>
<comment type="catalytic activity">
    <reaction evidence="8">
        <text>adenosine + phosphate = alpha-D-ribose 1-phosphate + adenine</text>
        <dbReference type="Rhea" id="RHEA:27642"/>
        <dbReference type="ChEBI" id="CHEBI:16335"/>
        <dbReference type="ChEBI" id="CHEBI:16708"/>
        <dbReference type="ChEBI" id="CHEBI:43474"/>
        <dbReference type="ChEBI" id="CHEBI:57720"/>
        <dbReference type="EC" id="2.4.2.1"/>
    </reaction>
    <physiologicalReaction direction="left-to-right" evidence="8">
        <dbReference type="Rhea" id="RHEA:27643"/>
    </physiologicalReaction>
</comment>
<dbReference type="PANTHER" id="PTHR30616">
    <property type="entry name" value="UNCHARACTERIZED PROTEIN YFIH"/>
    <property type="match status" value="1"/>
</dbReference>
<keyword evidence="12" id="KW-1185">Reference proteome</keyword>
<keyword evidence="5" id="KW-0378">Hydrolase</keyword>
<dbReference type="EMBL" id="JAMOIM010000004">
    <property type="protein sequence ID" value="MCW6508124.1"/>
    <property type="molecule type" value="Genomic_DNA"/>
</dbReference>
<keyword evidence="6" id="KW-0862">Zinc</keyword>
<dbReference type="Proteomes" id="UP001165667">
    <property type="component" value="Unassembled WGS sequence"/>
</dbReference>
<comment type="catalytic activity">
    <reaction evidence="1">
        <text>inosine + phosphate = alpha-D-ribose 1-phosphate + hypoxanthine</text>
        <dbReference type="Rhea" id="RHEA:27646"/>
        <dbReference type="ChEBI" id="CHEBI:17368"/>
        <dbReference type="ChEBI" id="CHEBI:17596"/>
        <dbReference type="ChEBI" id="CHEBI:43474"/>
        <dbReference type="ChEBI" id="CHEBI:57720"/>
        <dbReference type="EC" id="2.4.2.1"/>
    </reaction>
    <physiologicalReaction direction="left-to-right" evidence="1">
        <dbReference type="Rhea" id="RHEA:27647"/>
    </physiologicalReaction>
</comment>
<dbReference type="SUPFAM" id="SSF64438">
    <property type="entry name" value="CNF1/YfiH-like putative cysteine hydrolases"/>
    <property type="match status" value="1"/>
</dbReference>
<dbReference type="Pfam" id="PF02578">
    <property type="entry name" value="Cu-oxidase_4"/>
    <property type="match status" value="1"/>
</dbReference>
<reference evidence="11" key="1">
    <citation type="submission" date="2022-05" db="EMBL/GenBank/DDBJ databases">
        <authorList>
            <person name="Pankratov T."/>
        </authorList>
    </citation>
    <scope>NUCLEOTIDE SEQUENCE</scope>
    <source>
        <strain evidence="11">BP6-180914</strain>
    </source>
</reference>
<evidence type="ECO:0000313" key="12">
    <source>
        <dbReference type="Proteomes" id="UP001165667"/>
    </source>
</evidence>
<evidence type="ECO:0000256" key="6">
    <source>
        <dbReference type="ARBA" id="ARBA00022833"/>
    </source>
</evidence>
<gene>
    <name evidence="11" type="primary">pgeF</name>
    <name evidence="11" type="ORF">M8523_08820</name>
</gene>
<evidence type="ECO:0000256" key="9">
    <source>
        <dbReference type="ARBA" id="ARBA00049893"/>
    </source>
</evidence>
<dbReference type="PANTHER" id="PTHR30616:SF2">
    <property type="entry name" value="PURINE NUCLEOSIDE PHOSPHORYLASE LACC1"/>
    <property type="match status" value="1"/>
</dbReference>
<comment type="similarity">
    <text evidence="2 10">Belongs to the purine nucleoside phosphorylase YfiH/LACC1 family.</text>
</comment>
<evidence type="ECO:0000256" key="10">
    <source>
        <dbReference type="RuleBase" id="RU361274"/>
    </source>
</evidence>
<comment type="caution">
    <text evidence="11">The sequence shown here is derived from an EMBL/GenBank/DDBJ whole genome shotgun (WGS) entry which is preliminary data.</text>
</comment>
<evidence type="ECO:0000256" key="2">
    <source>
        <dbReference type="ARBA" id="ARBA00007353"/>
    </source>
</evidence>
<comment type="catalytic activity">
    <reaction evidence="7">
        <text>adenosine + H2O + H(+) = inosine + NH4(+)</text>
        <dbReference type="Rhea" id="RHEA:24408"/>
        <dbReference type="ChEBI" id="CHEBI:15377"/>
        <dbReference type="ChEBI" id="CHEBI:15378"/>
        <dbReference type="ChEBI" id="CHEBI:16335"/>
        <dbReference type="ChEBI" id="CHEBI:17596"/>
        <dbReference type="ChEBI" id="CHEBI:28938"/>
        <dbReference type="EC" id="3.5.4.4"/>
    </reaction>
    <physiologicalReaction direction="left-to-right" evidence="7">
        <dbReference type="Rhea" id="RHEA:24409"/>
    </physiologicalReaction>
</comment>
<organism evidence="11 12">
    <name type="scientific">Lichenifustis flavocetrariae</name>
    <dbReference type="NCBI Taxonomy" id="2949735"/>
    <lineage>
        <taxon>Bacteria</taxon>
        <taxon>Pseudomonadati</taxon>
        <taxon>Pseudomonadota</taxon>
        <taxon>Alphaproteobacteria</taxon>
        <taxon>Hyphomicrobiales</taxon>
        <taxon>Lichenihabitantaceae</taxon>
        <taxon>Lichenifustis</taxon>
    </lineage>
</organism>
<dbReference type="InterPro" id="IPR011324">
    <property type="entry name" value="Cytotoxic_necrot_fac-like_cat"/>
</dbReference>
<name>A0AA41YU01_9HYPH</name>
<dbReference type="InterPro" id="IPR003730">
    <property type="entry name" value="Cu_polyphenol_OxRdtase"/>
</dbReference>
<dbReference type="GO" id="GO:0016787">
    <property type="term" value="F:hydrolase activity"/>
    <property type="evidence" value="ECO:0007669"/>
    <property type="project" value="UniProtKB-KW"/>
</dbReference>
<keyword evidence="4" id="KW-0479">Metal-binding</keyword>
<dbReference type="InterPro" id="IPR038371">
    <property type="entry name" value="Cu_polyphenol_OxRdtase_sf"/>
</dbReference>
<sequence>MPLPLIRDAHLNYPRVGHAFFMRHGGVSEGIYASLNGGVGSKDSRDAVMENRRRMAEAIGVAPDRFLVPFQVHSNLAIAVDRPWAEDERPQVDGIVTRTPGLAIGVTGADCGMVLFADPQGGVVGACHAGWKGALNDVAGATISTMLGLGARRDRIVAVLGPTIAQKSYEVGPEFVARFTDIDPKFSRFFKPSVNEGHSLFDLPGFIGMRCRAAGVGLFENTDRDTYSDEESFYSYRRATHRGEADYGRLVGVIVLR</sequence>
<comment type="catalytic activity">
    <reaction evidence="9">
        <text>S-methyl-5'-thioadenosine + phosphate = 5-(methylsulfanyl)-alpha-D-ribose 1-phosphate + adenine</text>
        <dbReference type="Rhea" id="RHEA:11852"/>
        <dbReference type="ChEBI" id="CHEBI:16708"/>
        <dbReference type="ChEBI" id="CHEBI:17509"/>
        <dbReference type="ChEBI" id="CHEBI:43474"/>
        <dbReference type="ChEBI" id="CHEBI:58533"/>
        <dbReference type="EC" id="2.4.2.28"/>
    </reaction>
    <physiologicalReaction direction="left-to-right" evidence="9">
        <dbReference type="Rhea" id="RHEA:11853"/>
    </physiologicalReaction>
</comment>